<proteinExistence type="predicted"/>
<evidence type="ECO:0000256" key="2">
    <source>
        <dbReference type="ARBA" id="ARBA00023242"/>
    </source>
</evidence>
<feature type="region of interest" description="Disordered" evidence="3">
    <location>
        <begin position="376"/>
        <end position="405"/>
    </location>
</feature>
<feature type="compositionally biased region" description="Basic and acidic residues" evidence="3">
    <location>
        <begin position="1"/>
        <end position="10"/>
    </location>
</feature>
<feature type="compositionally biased region" description="Acidic residues" evidence="3">
    <location>
        <begin position="138"/>
        <end position="148"/>
    </location>
</feature>
<dbReference type="InterPro" id="IPR051219">
    <property type="entry name" value="Heterochromatin_chromo-domain"/>
</dbReference>
<feature type="compositionally biased region" description="Basic and acidic residues" evidence="3">
    <location>
        <begin position="149"/>
        <end position="181"/>
    </location>
</feature>
<dbReference type="GO" id="GO:0005694">
    <property type="term" value="C:chromosome"/>
    <property type="evidence" value="ECO:0007669"/>
    <property type="project" value="UniProtKB-ARBA"/>
</dbReference>
<evidence type="ECO:0000313" key="6">
    <source>
        <dbReference type="Proteomes" id="UP001153709"/>
    </source>
</evidence>
<feature type="region of interest" description="Disordered" evidence="3">
    <location>
        <begin position="793"/>
        <end position="858"/>
    </location>
</feature>
<accession>A0A9N9SXQ8</accession>
<dbReference type="Pfam" id="PF00385">
    <property type="entry name" value="Chromo"/>
    <property type="match status" value="1"/>
</dbReference>
<evidence type="ECO:0000259" key="4">
    <source>
        <dbReference type="PROSITE" id="PS50013"/>
    </source>
</evidence>
<reference evidence="5" key="1">
    <citation type="submission" date="2022-01" db="EMBL/GenBank/DDBJ databases">
        <authorList>
            <person name="King R."/>
        </authorList>
    </citation>
    <scope>NUCLEOTIDE SEQUENCE</scope>
</reference>
<feature type="compositionally biased region" description="Polar residues" evidence="3">
    <location>
        <begin position="76"/>
        <end position="124"/>
    </location>
</feature>
<feature type="domain" description="Chromo" evidence="4">
    <location>
        <begin position="448"/>
        <end position="509"/>
    </location>
</feature>
<feature type="region of interest" description="Disordered" evidence="3">
    <location>
        <begin position="574"/>
        <end position="623"/>
    </location>
</feature>
<dbReference type="SUPFAM" id="SSF54160">
    <property type="entry name" value="Chromo domain-like"/>
    <property type="match status" value="1"/>
</dbReference>
<feature type="region of interest" description="Disordered" evidence="3">
    <location>
        <begin position="512"/>
        <end position="558"/>
    </location>
</feature>
<sequence>MDEKSEHGDQTAETLEPVVGSLDEEGMDIQMDPVDTERTDTDVSAVEPTENAGISEDTETPEVSEPNVDSADGNDDNNLISELNDVTLSAAATTSETDSFLDSFTTDNPTSETQTNDEQTSNAADSDLSMPSLVLPEEPNEISTEDMNLDEKPEEKEEPVVDSPKEDIVAAPVEEMKEVQKEPVYSLEEELERMHEESVQPEPEPDQNQPVTEKLEEVNVPESKVNTQSKPTPIMKDSDLEEMLAADDVLQDPLMIKNAQQDLRQVDVLVCGNCHGVFHFVEEFKTHKSKTCSTKSNSTLTIDNNSEVWAFTLWKTKQMKQEVGRGQTQWELYKTWCALPESDKTSWISAGELLQYCHKLETAKVTEVKVHNKPVAKDDKDPLSLDGFGKNSNKENSSVDNSKSPLLDVKRTVINKPKAVPTVPKVNNNSANTNKAMRSAPNLDKSEYAVEKIAAKRFNPKKKTWEYQIKWEHFTSEHNTWEPLSNLNHCRQMVDEFEEQLKKLKAEKAKQQQIAAAASKNTPKLKPTASSTSSAAASSATTGSKNRPQRTSKQKALDQVKAWCGNISDEEGISLKRSRSPDSDESFEKRMKYEEMSEDSDGEVSKPKTPLRKIAPKPPASPLQVIKNGVGKNTPLPQNILIPDANGVVRINQKQLPSLSTGVYIMSKTAGIIKLDSSTSKVATSSGQMIVKVAPKIGQTHIKIMKKDGTSTQQVVQMSPKSVQQTPKALKSHLTKAKKSLSELKASPVTPKKTEVLKKQILSAKVDTDKKPMVVKKLPELAPKPSPKTFAKLREQPEIREDESDDGLEELPFPEEIKLPEPEEEENREFILDPTTGKIAGVEYPEPEPEPIEEAKSDSSLDNIVKLAAADITEEDLKNEPQEEPMDIEVHHLVQSAEPVKIIKTEPQIVPERRFPTASSTKQVVKMPVTSRKVIANPTSILNKALTGPQVIRRAVTGSAEKQQQRVLNHSMARPIVNPVVRQTKTFVRTKPVAPKPRFNIASDMSEKFIQPEHNSSPKNVYSFTRQVVSSPTMRKIGSTTIRSSPSGVPATNNQHKVQTKYVRTSSGLVQKVIQTQVRREPVQVRGQPERIERKIVQQKPKTVINMPSLISDDDLLLTTKPAQPKPKQAPVQPVQTIAALEAHEPEESHETHKIAVVSEPSITQVPVAIQQEPEENVAGETSGINALAPDMSSFTLNDNDHPIFITGDDGTVYQVAGQNEQGQTILLTQGSDGQQQCLLVTNEIAETMETPAAEEAEPQQQEIIPEISPAVTDPLSIKTDVTENSDQVVAQVVRAEPPSPGGTHKVVVMLPDGNLMITQVSPEEYASLELE</sequence>
<dbReference type="OrthoDB" id="1918685at2759"/>
<dbReference type="Gene3D" id="2.40.50.40">
    <property type="match status" value="1"/>
</dbReference>
<protein>
    <recommendedName>
        <fullName evidence="4">Chromo domain-containing protein</fullName>
    </recommendedName>
</protein>
<dbReference type="SMART" id="SM00298">
    <property type="entry name" value="CHROMO"/>
    <property type="match status" value="1"/>
</dbReference>
<feature type="compositionally biased region" description="Polar residues" evidence="3">
    <location>
        <begin position="390"/>
        <end position="404"/>
    </location>
</feature>
<evidence type="ECO:0000256" key="3">
    <source>
        <dbReference type="SAM" id="MobiDB-lite"/>
    </source>
</evidence>
<evidence type="ECO:0000313" key="5">
    <source>
        <dbReference type="EMBL" id="CAG9834141.1"/>
    </source>
</evidence>
<feature type="region of interest" description="Disordered" evidence="3">
    <location>
        <begin position="1"/>
        <end position="234"/>
    </location>
</feature>
<dbReference type="InterPro" id="IPR000953">
    <property type="entry name" value="Chromo/chromo_shadow_dom"/>
</dbReference>
<name>A0A9N9SXQ8_DIABA</name>
<evidence type="ECO:0000256" key="1">
    <source>
        <dbReference type="ARBA" id="ARBA00004123"/>
    </source>
</evidence>
<dbReference type="PROSITE" id="PS50013">
    <property type="entry name" value="CHROMO_2"/>
    <property type="match status" value="1"/>
</dbReference>
<keyword evidence="6" id="KW-1185">Reference proteome</keyword>
<organism evidence="5 6">
    <name type="scientific">Diabrotica balteata</name>
    <name type="common">Banded cucumber beetle</name>
    <dbReference type="NCBI Taxonomy" id="107213"/>
    <lineage>
        <taxon>Eukaryota</taxon>
        <taxon>Metazoa</taxon>
        <taxon>Ecdysozoa</taxon>
        <taxon>Arthropoda</taxon>
        <taxon>Hexapoda</taxon>
        <taxon>Insecta</taxon>
        <taxon>Pterygota</taxon>
        <taxon>Neoptera</taxon>
        <taxon>Endopterygota</taxon>
        <taxon>Coleoptera</taxon>
        <taxon>Polyphaga</taxon>
        <taxon>Cucujiformia</taxon>
        <taxon>Chrysomeloidea</taxon>
        <taxon>Chrysomelidae</taxon>
        <taxon>Galerucinae</taxon>
        <taxon>Diabroticina</taxon>
        <taxon>Diabroticites</taxon>
        <taxon>Diabrotica</taxon>
    </lineage>
</organism>
<gene>
    <name evidence="5" type="ORF">DIABBA_LOCUS7477</name>
</gene>
<dbReference type="PANTHER" id="PTHR22812">
    <property type="entry name" value="CHROMOBOX PROTEIN"/>
    <property type="match status" value="1"/>
</dbReference>
<feature type="compositionally biased region" description="Basic and acidic residues" evidence="3">
    <location>
        <begin position="579"/>
        <end position="595"/>
    </location>
</feature>
<dbReference type="InterPro" id="IPR016197">
    <property type="entry name" value="Chromo-like_dom_sf"/>
</dbReference>
<dbReference type="Proteomes" id="UP001153709">
    <property type="component" value="Chromosome 5"/>
</dbReference>
<comment type="subcellular location">
    <subcellularLocation>
        <location evidence="1">Nucleus</location>
    </subcellularLocation>
</comment>
<feature type="compositionally biased region" description="Low complexity" evidence="3">
    <location>
        <begin position="528"/>
        <end position="542"/>
    </location>
</feature>
<feature type="compositionally biased region" description="Acidic residues" evidence="3">
    <location>
        <begin position="800"/>
        <end position="813"/>
    </location>
</feature>
<dbReference type="GO" id="GO:0005634">
    <property type="term" value="C:nucleus"/>
    <property type="evidence" value="ECO:0007669"/>
    <property type="project" value="UniProtKB-SubCell"/>
</dbReference>
<dbReference type="EMBL" id="OU898280">
    <property type="protein sequence ID" value="CAG9834141.1"/>
    <property type="molecule type" value="Genomic_DNA"/>
</dbReference>
<dbReference type="InterPro" id="IPR023780">
    <property type="entry name" value="Chromo_domain"/>
</dbReference>
<keyword evidence="2" id="KW-0539">Nucleus</keyword>